<evidence type="ECO:0000256" key="4">
    <source>
        <dbReference type="ARBA" id="ARBA00023163"/>
    </source>
</evidence>
<evidence type="ECO:0000256" key="5">
    <source>
        <dbReference type="RuleBase" id="RU003796"/>
    </source>
</evidence>
<dbReference type="SUPFAM" id="SSF144074">
    <property type="entry name" value="E2F-DP heterodimerization region"/>
    <property type="match status" value="1"/>
</dbReference>
<dbReference type="SMART" id="SM01372">
    <property type="entry name" value="E2F_TDP"/>
    <property type="match status" value="1"/>
</dbReference>
<dbReference type="GO" id="GO:0000981">
    <property type="term" value="F:DNA-binding transcription factor activity, RNA polymerase II-specific"/>
    <property type="evidence" value="ECO:0007669"/>
    <property type="project" value="TreeGrafter"/>
</dbReference>
<dbReference type="EMBL" id="JAPTSV010000012">
    <property type="protein sequence ID" value="KAJ1521946.1"/>
    <property type="molecule type" value="Genomic_DNA"/>
</dbReference>
<evidence type="ECO:0000256" key="2">
    <source>
        <dbReference type="ARBA" id="ARBA00023015"/>
    </source>
</evidence>
<organism evidence="8 9">
    <name type="scientific">Megalurothrips usitatus</name>
    <name type="common">bean blossom thrips</name>
    <dbReference type="NCBI Taxonomy" id="439358"/>
    <lineage>
        <taxon>Eukaryota</taxon>
        <taxon>Metazoa</taxon>
        <taxon>Ecdysozoa</taxon>
        <taxon>Arthropoda</taxon>
        <taxon>Hexapoda</taxon>
        <taxon>Insecta</taxon>
        <taxon>Pterygota</taxon>
        <taxon>Neoptera</taxon>
        <taxon>Paraneoptera</taxon>
        <taxon>Thysanoptera</taxon>
        <taxon>Terebrantia</taxon>
        <taxon>Thripoidea</taxon>
        <taxon>Thripidae</taxon>
        <taxon>Megalurothrips</taxon>
    </lineage>
</organism>
<keyword evidence="9" id="KW-1185">Reference proteome</keyword>
<dbReference type="PANTHER" id="PTHR12081">
    <property type="entry name" value="TRANSCRIPTION FACTOR E2F"/>
    <property type="match status" value="1"/>
</dbReference>
<dbReference type="SUPFAM" id="SSF46785">
    <property type="entry name" value="Winged helix' DNA-binding domain"/>
    <property type="match status" value="1"/>
</dbReference>
<dbReference type="GO" id="GO:0000978">
    <property type="term" value="F:RNA polymerase II cis-regulatory region sequence-specific DNA binding"/>
    <property type="evidence" value="ECO:0007669"/>
    <property type="project" value="InterPro"/>
</dbReference>
<dbReference type="GO" id="GO:0046983">
    <property type="term" value="F:protein dimerization activity"/>
    <property type="evidence" value="ECO:0007669"/>
    <property type="project" value="InterPro"/>
</dbReference>
<sequence length="410" mass="45069">MADNQQSRFEKSLGLLTTKFVTLLQKAKDGVLDLKVAADILAVRQKRRIYDITNVLEGIGLIEKRSKNSIQWKGAGPGCNTQEMSDRLSILKREISRLEEHEKMLDTHKQWIQQSILNVLEDGDNCRLAYLTYQDIRSCFDDGTILAVQAPNGTPLQVPVVDLNAPKPKYQIHMKSTSTPIYVMLVDSDDSPNSSAVGTVTIPEIETAKEVTPLKSVNVVKSENEVKYSGKTTSGSEAEKSPTRSPSSSPDLKRKLAALVEPPATRSKSGIKGSPTKKMAEALQSPVRGGLAKRGRASGGRPPKQPRLDEEVDVKEDEENKTHEPESENPIDADGDTDNELTELDAEVILRDLGSRDLLFGGDHGLAEDTFDLYGPLLRLSPPPCEKDYLFNLGEGEGVCDLFDVQMLSL</sequence>
<dbReference type="Pfam" id="PF02319">
    <property type="entry name" value="WHD_E2F_TDP"/>
    <property type="match status" value="1"/>
</dbReference>
<dbReference type="InterPro" id="IPR003316">
    <property type="entry name" value="E2F_WHTH_DNA-bd_dom"/>
</dbReference>
<dbReference type="Proteomes" id="UP001075354">
    <property type="component" value="Chromosome 12"/>
</dbReference>
<accession>A0AAV7XEB3</accession>
<dbReference type="GO" id="GO:0090575">
    <property type="term" value="C:RNA polymerase II transcription regulator complex"/>
    <property type="evidence" value="ECO:0007669"/>
    <property type="project" value="TreeGrafter"/>
</dbReference>
<dbReference type="CDD" id="cd14660">
    <property type="entry name" value="E2F_DD"/>
    <property type="match status" value="1"/>
</dbReference>
<dbReference type="InterPro" id="IPR036388">
    <property type="entry name" value="WH-like_DNA-bd_sf"/>
</dbReference>
<comment type="subcellular location">
    <subcellularLocation>
        <location evidence="5">Nucleus</location>
    </subcellularLocation>
</comment>
<dbReference type="PANTHER" id="PTHR12081:SF18">
    <property type="entry name" value="TRANSCRIPTION FACTOR E2F2-RELATED"/>
    <property type="match status" value="1"/>
</dbReference>
<name>A0AAV7XEB3_9NEOP</name>
<evidence type="ECO:0000256" key="6">
    <source>
        <dbReference type="SAM" id="MobiDB-lite"/>
    </source>
</evidence>
<evidence type="ECO:0000256" key="3">
    <source>
        <dbReference type="ARBA" id="ARBA00023125"/>
    </source>
</evidence>
<evidence type="ECO:0000313" key="8">
    <source>
        <dbReference type="EMBL" id="KAJ1521946.1"/>
    </source>
</evidence>
<reference evidence="8" key="1">
    <citation type="submission" date="2022-12" db="EMBL/GenBank/DDBJ databases">
        <title>Chromosome-level genome assembly of the bean flower thrips Megalurothrips usitatus.</title>
        <authorList>
            <person name="Ma L."/>
            <person name="Liu Q."/>
            <person name="Li H."/>
            <person name="Cai W."/>
        </authorList>
    </citation>
    <scope>NUCLEOTIDE SEQUENCE</scope>
    <source>
        <strain evidence="8">Cailab_2022a</strain>
    </source>
</reference>
<dbReference type="InterPro" id="IPR015633">
    <property type="entry name" value="E2F"/>
</dbReference>
<dbReference type="Gene3D" id="6.10.250.540">
    <property type="match status" value="1"/>
</dbReference>
<dbReference type="InterPro" id="IPR037241">
    <property type="entry name" value="E2F-DP_heterodim"/>
</dbReference>
<feature type="region of interest" description="Disordered" evidence="6">
    <location>
        <begin position="226"/>
        <end position="338"/>
    </location>
</feature>
<evidence type="ECO:0000259" key="7">
    <source>
        <dbReference type="SMART" id="SM01372"/>
    </source>
</evidence>
<feature type="domain" description="E2F/DP family winged-helix DNA-binding" evidence="7">
    <location>
        <begin position="8"/>
        <end position="74"/>
    </location>
</feature>
<keyword evidence="5" id="KW-0539">Nucleus</keyword>
<proteinExistence type="inferred from homology"/>
<dbReference type="Pfam" id="PF16421">
    <property type="entry name" value="E2F_CC-MB"/>
    <property type="match status" value="1"/>
</dbReference>
<dbReference type="AlphaFoldDB" id="A0AAV7XEB3"/>
<feature type="compositionally biased region" description="Acidic residues" evidence="6">
    <location>
        <begin position="327"/>
        <end position="338"/>
    </location>
</feature>
<evidence type="ECO:0000256" key="1">
    <source>
        <dbReference type="ARBA" id="ARBA00010940"/>
    </source>
</evidence>
<comment type="similarity">
    <text evidence="1 5">Belongs to the E2F/DP family.</text>
</comment>
<gene>
    <name evidence="8" type="ORF">ONE63_002277</name>
</gene>
<protein>
    <recommendedName>
        <fullName evidence="7">E2F/DP family winged-helix DNA-binding domain-containing protein</fullName>
    </recommendedName>
</protein>
<dbReference type="Gene3D" id="1.10.10.10">
    <property type="entry name" value="Winged helix-like DNA-binding domain superfamily/Winged helix DNA-binding domain"/>
    <property type="match status" value="1"/>
</dbReference>
<keyword evidence="2 5" id="KW-0805">Transcription regulation</keyword>
<evidence type="ECO:0000313" key="9">
    <source>
        <dbReference type="Proteomes" id="UP001075354"/>
    </source>
</evidence>
<keyword evidence="3 5" id="KW-0238">DNA-binding</keyword>
<dbReference type="FunFam" id="1.10.10.10:FF:000008">
    <property type="entry name" value="E2F transcription factor 1"/>
    <property type="match status" value="1"/>
</dbReference>
<dbReference type="InterPro" id="IPR032198">
    <property type="entry name" value="E2F_CC-MB"/>
</dbReference>
<dbReference type="InterPro" id="IPR036390">
    <property type="entry name" value="WH_DNA-bd_sf"/>
</dbReference>
<keyword evidence="4 5" id="KW-0804">Transcription</keyword>
<comment type="caution">
    <text evidence="8">The sequence shown here is derived from an EMBL/GenBank/DDBJ whole genome shotgun (WGS) entry which is preliminary data.</text>
</comment>